<dbReference type="GO" id="GO:0006915">
    <property type="term" value="P:apoptotic process"/>
    <property type="evidence" value="ECO:0007669"/>
    <property type="project" value="UniProtKB-KW"/>
</dbReference>
<keyword evidence="13" id="KW-0496">Mitochondrion</keyword>
<comment type="catalytic activity">
    <reaction evidence="26">
        <text>tetradecanoyl-CoA + H2O = tetradecanoate + CoA + H(+)</text>
        <dbReference type="Rhea" id="RHEA:40119"/>
        <dbReference type="ChEBI" id="CHEBI:15377"/>
        <dbReference type="ChEBI" id="CHEBI:15378"/>
        <dbReference type="ChEBI" id="CHEBI:30807"/>
        <dbReference type="ChEBI" id="CHEBI:57287"/>
        <dbReference type="ChEBI" id="CHEBI:57385"/>
    </reaction>
    <physiologicalReaction direction="left-to-right" evidence="26">
        <dbReference type="Rhea" id="RHEA:40120"/>
    </physiologicalReaction>
</comment>
<evidence type="ECO:0000256" key="18">
    <source>
        <dbReference type="ARBA" id="ARBA00038456"/>
    </source>
</evidence>
<comment type="catalytic activity">
    <reaction evidence="16">
        <text>(5Z,8Z,11Z,14Z)-eicosatetraenoyl-CoA + H2O = (5Z,8Z,11Z,14Z)-eicosatetraenoate + CoA + H(+)</text>
        <dbReference type="Rhea" id="RHEA:40151"/>
        <dbReference type="ChEBI" id="CHEBI:15377"/>
        <dbReference type="ChEBI" id="CHEBI:15378"/>
        <dbReference type="ChEBI" id="CHEBI:32395"/>
        <dbReference type="ChEBI" id="CHEBI:57287"/>
        <dbReference type="ChEBI" id="CHEBI:57368"/>
    </reaction>
    <physiologicalReaction direction="left-to-right" evidence="16">
        <dbReference type="Rhea" id="RHEA:40152"/>
    </physiologicalReaction>
</comment>
<evidence type="ECO:0000256" key="25">
    <source>
        <dbReference type="ARBA" id="ARBA00048074"/>
    </source>
</evidence>
<evidence type="ECO:0000256" key="4">
    <source>
        <dbReference type="ARBA" id="ARBA00004637"/>
    </source>
</evidence>
<feature type="domain" description="Thioesterase" evidence="28">
    <location>
        <begin position="123"/>
        <end position="214"/>
    </location>
</feature>
<dbReference type="InterPro" id="IPR052365">
    <property type="entry name" value="THEM4/THEM5_acyl-CoA_thioest"/>
</dbReference>
<name>M7SHY0_EUTLA</name>
<protein>
    <recommendedName>
        <fullName evidence="20">Acyl-coenzyme A thioesterase THEM4</fullName>
        <ecNumber evidence="19">3.1.2.2</ecNumber>
    </recommendedName>
    <alternativeName>
        <fullName evidence="21">Thioesterase superfamily member 4</fullName>
    </alternativeName>
</protein>
<evidence type="ECO:0000256" key="7">
    <source>
        <dbReference type="ARBA" id="ARBA00022703"/>
    </source>
</evidence>
<dbReference type="KEGG" id="ela:UCREL1_7103"/>
<evidence type="ECO:0000256" key="9">
    <source>
        <dbReference type="ARBA" id="ARBA00022801"/>
    </source>
</evidence>
<evidence type="ECO:0000256" key="26">
    <source>
        <dbReference type="ARBA" id="ARBA00048180"/>
    </source>
</evidence>
<evidence type="ECO:0000256" key="10">
    <source>
        <dbReference type="ARBA" id="ARBA00022832"/>
    </source>
</evidence>
<keyword evidence="11" id="KW-0809">Transit peptide</keyword>
<keyword evidence="10" id="KW-0276">Fatty acid metabolism</keyword>
<dbReference type="GO" id="GO:0006631">
    <property type="term" value="P:fatty acid metabolic process"/>
    <property type="evidence" value="ECO:0007669"/>
    <property type="project" value="UniProtKB-KW"/>
</dbReference>
<evidence type="ECO:0000256" key="21">
    <source>
        <dbReference type="ARBA" id="ARBA00043210"/>
    </source>
</evidence>
<evidence type="ECO:0000256" key="11">
    <source>
        <dbReference type="ARBA" id="ARBA00022946"/>
    </source>
</evidence>
<keyword evidence="6" id="KW-0963">Cytoplasm</keyword>
<dbReference type="Gene3D" id="3.10.129.10">
    <property type="entry name" value="Hotdog Thioesterase"/>
    <property type="match status" value="1"/>
</dbReference>
<dbReference type="GO" id="GO:0016787">
    <property type="term" value="F:hydrolase activity"/>
    <property type="evidence" value="ECO:0007669"/>
    <property type="project" value="UniProtKB-KW"/>
</dbReference>
<keyword evidence="9" id="KW-0378">Hydrolase</keyword>
<dbReference type="Proteomes" id="UP000012174">
    <property type="component" value="Unassembled WGS sequence"/>
</dbReference>
<evidence type="ECO:0000313" key="29">
    <source>
        <dbReference type="EMBL" id="EMR65924.1"/>
    </source>
</evidence>
<evidence type="ECO:0000256" key="1">
    <source>
        <dbReference type="ARBA" id="ARBA00004496"/>
    </source>
</evidence>
<evidence type="ECO:0000256" key="19">
    <source>
        <dbReference type="ARBA" id="ARBA00038848"/>
    </source>
</evidence>
<dbReference type="PANTHER" id="PTHR12418:SF19">
    <property type="entry name" value="ACYL-COENZYME A THIOESTERASE THEM4"/>
    <property type="match status" value="1"/>
</dbReference>
<comment type="catalytic activity">
    <reaction evidence="24">
        <text>decanoyl-CoA + H2O = decanoate + CoA + H(+)</text>
        <dbReference type="Rhea" id="RHEA:40059"/>
        <dbReference type="ChEBI" id="CHEBI:15377"/>
        <dbReference type="ChEBI" id="CHEBI:15378"/>
        <dbReference type="ChEBI" id="CHEBI:27689"/>
        <dbReference type="ChEBI" id="CHEBI:57287"/>
        <dbReference type="ChEBI" id="CHEBI:61430"/>
    </reaction>
    <physiologicalReaction direction="left-to-right" evidence="24">
        <dbReference type="Rhea" id="RHEA:40060"/>
    </physiologicalReaction>
</comment>
<evidence type="ECO:0000256" key="23">
    <source>
        <dbReference type="ARBA" id="ARBA00047734"/>
    </source>
</evidence>
<comment type="catalytic activity">
    <reaction evidence="25">
        <text>dodecanoyl-CoA + H2O = dodecanoate + CoA + H(+)</text>
        <dbReference type="Rhea" id="RHEA:30135"/>
        <dbReference type="ChEBI" id="CHEBI:15377"/>
        <dbReference type="ChEBI" id="CHEBI:15378"/>
        <dbReference type="ChEBI" id="CHEBI:18262"/>
        <dbReference type="ChEBI" id="CHEBI:57287"/>
        <dbReference type="ChEBI" id="CHEBI:57375"/>
    </reaction>
    <physiologicalReaction direction="left-to-right" evidence="25">
        <dbReference type="Rhea" id="RHEA:30136"/>
    </physiologicalReaction>
</comment>
<dbReference type="OMA" id="VRGEMKD"/>
<dbReference type="eggNOG" id="KOG4781">
    <property type="taxonomic scope" value="Eukaryota"/>
</dbReference>
<keyword evidence="14" id="KW-0472">Membrane</keyword>
<dbReference type="EC" id="3.1.2.2" evidence="19"/>
<keyword evidence="15" id="KW-0966">Cell projection</keyword>
<evidence type="ECO:0000256" key="6">
    <source>
        <dbReference type="ARBA" id="ARBA00022490"/>
    </source>
</evidence>
<reference evidence="30" key="1">
    <citation type="journal article" date="2013" name="Genome Announc.">
        <title>Draft genome sequence of the grapevine dieback fungus Eutypa lata UCR-EL1.</title>
        <authorList>
            <person name="Blanco-Ulate B."/>
            <person name="Rolshausen P.E."/>
            <person name="Cantu D."/>
        </authorList>
    </citation>
    <scope>NUCLEOTIDE SEQUENCE [LARGE SCALE GENOMIC DNA]</scope>
    <source>
        <strain evidence="30">UCR-EL1</strain>
    </source>
</reference>
<comment type="catalytic activity">
    <reaction evidence="17">
        <text>(9Z)-octadecenoyl-CoA + H2O = (9Z)-octadecenoate + CoA + H(+)</text>
        <dbReference type="Rhea" id="RHEA:40139"/>
        <dbReference type="ChEBI" id="CHEBI:15377"/>
        <dbReference type="ChEBI" id="CHEBI:15378"/>
        <dbReference type="ChEBI" id="CHEBI:30823"/>
        <dbReference type="ChEBI" id="CHEBI:57287"/>
        <dbReference type="ChEBI" id="CHEBI:57387"/>
    </reaction>
    <physiologicalReaction direction="left-to-right" evidence="17">
        <dbReference type="Rhea" id="RHEA:40140"/>
    </physiologicalReaction>
</comment>
<gene>
    <name evidence="29" type="ORF">UCREL1_7103</name>
</gene>
<evidence type="ECO:0000259" key="28">
    <source>
        <dbReference type="Pfam" id="PF03061"/>
    </source>
</evidence>
<feature type="region of interest" description="Disordered" evidence="27">
    <location>
        <begin position="38"/>
        <end position="62"/>
    </location>
</feature>
<dbReference type="GO" id="GO:0005743">
    <property type="term" value="C:mitochondrial inner membrane"/>
    <property type="evidence" value="ECO:0007669"/>
    <property type="project" value="UniProtKB-SubCell"/>
</dbReference>
<dbReference type="SUPFAM" id="SSF54637">
    <property type="entry name" value="Thioesterase/thiol ester dehydrase-isomerase"/>
    <property type="match status" value="1"/>
</dbReference>
<dbReference type="InterPro" id="IPR006683">
    <property type="entry name" value="Thioestr_dom"/>
</dbReference>
<dbReference type="OrthoDB" id="506431at2759"/>
<comment type="subcellular location">
    <subcellularLocation>
        <location evidence="3">Cell projection</location>
        <location evidence="3">Ruffle membrane</location>
    </subcellularLocation>
    <subcellularLocation>
        <location evidence="1">Cytoplasm</location>
    </subcellularLocation>
    <subcellularLocation>
        <location evidence="4">Mitochondrion inner membrane</location>
        <topology evidence="4">Peripheral membrane protein</topology>
    </subcellularLocation>
    <subcellularLocation>
        <location evidence="2">Mitochondrion intermembrane space</location>
    </subcellularLocation>
</comment>
<evidence type="ECO:0000256" key="2">
    <source>
        <dbReference type="ARBA" id="ARBA00004569"/>
    </source>
</evidence>
<keyword evidence="7" id="KW-0053">Apoptosis</keyword>
<evidence type="ECO:0000256" key="5">
    <source>
        <dbReference type="ARBA" id="ARBA00022475"/>
    </source>
</evidence>
<comment type="catalytic activity">
    <reaction evidence="23">
        <text>hexadecanoyl-CoA + H2O = hexadecanoate + CoA + H(+)</text>
        <dbReference type="Rhea" id="RHEA:16645"/>
        <dbReference type="ChEBI" id="CHEBI:7896"/>
        <dbReference type="ChEBI" id="CHEBI:15377"/>
        <dbReference type="ChEBI" id="CHEBI:15378"/>
        <dbReference type="ChEBI" id="CHEBI:57287"/>
        <dbReference type="ChEBI" id="CHEBI:57379"/>
        <dbReference type="EC" id="3.1.2.2"/>
    </reaction>
    <physiologicalReaction direction="left-to-right" evidence="23">
        <dbReference type="Rhea" id="RHEA:16646"/>
    </physiologicalReaction>
</comment>
<evidence type="ECO:0000256" key="20">
    <source>
        <dbReference type="ARBA" id="ARBA00040123"/>
    </source>
</evidence>
<proteinExistence type="inferred from homology"/>
<dbReference type="GO" id="GO:0005758">
    <property type="term" value="C:mitochondrial intermembrane space"/>
    <property type="evidence" value="ECO:0007669"/>
    <property type="project" value="UniProtKB-SubCell"/>
</dbReference>
<evidence type="ECO:0000256" key="17">
    <source>
        <dbReference type="ARBA" id="ARBA00037002"/>
    </source>
</evidence>
<sequence length="231" mass="24964">MAANSSSTKPLKSLEELTSHFKSTPWCAKILSAPGIIPFSPPSRRDPNQLPAGSTPSQDQLFGRSLDNESAVPQFMGFYQDPFAAATDSSSDITIAHPDLPFLTKSASLIFNLRPGVNGFNATVHGGFIAAMIDEAMGALLFQNDVINREAKAKGLLPPSAKDFADLGYFTARMDVRLRRPIPTPSIVVVAASLDKVEGRKIFLSVVVKGETDEAYATCEGMWMSISKRKL</sequence>
<evidence type="ECO:0000256" key="16">
    <source>
        <dbReference type="ARBA" id="ARBA00035852"/>
    </source>
</evidence>
<dbReference type="CDD" id="cd03443">
    <property type="entry name" value="PaaI_thioesterase"/>
    <property type="match status" value="1"/>
</dbReference>
<evidence type="ECO:0000256" key="22">
    <source>
        <dbReference type="ARBA" id="ARBA00047588"/>
    </source>
</evidence>
<evidence type="ECO:0000256" key="24">
    <source>
        <dbReference type="ARBA" id="ARBA00047969"/>
    </source>
</evidence>
<evidence type="ECO:0000256" key="14">
    <source>
        <dbReference type="ARBA" id="ARBA00023136"/>
    </source>
</evidence>
<dbReference type="PANTHER" id="PTHR12418">
    <property type="entry name" value="ACYL-COENZYME A THIOESTERASE THEM4"/>
    <property type="match status" value="1"/>
</dbReference>
<keyword evidence="5" id="KW-1003">Cell membrane</keyword>
<feature type="compositionally biased region" description="Polar residues" evidence="27">
    <location>
        <begin position="51"/>
        <end position="60"/>
    </location>
</feature>
<evidence type="ECO:0000256" key="13">
    <source>
        <dbReference type="ARBA" id="ARBA00023128"/>
    </source>
</evidence>
<comment type="similarity">
    <text evidence="18">Belongs to the THEM4/THEM5 thioesterase family.</text>
</comment>
<evidence type="ECO:0000313" key="30">
    <source>
        <dbReference type="Proteomes" id="UP000012174"/>
    </source>
</evidence>
<evidence type="ECO:0000256" key="15">
    <source>
        <dbReference type="ARBA" id="ARBA00023273"/>
    </source>
</evidence>
<organism evidence="29 30">
    <name type="scientific">Eutypa lata (strain UCR-EL1)</name>
    <name type="common">Grapevine dieback disease fungus</name>
    <name type="synonym">Eutypa armeniacae</name>
    <dbReference type="NCBI Taxonomy" id="1287681"/>
    <lineage>
        <taxon>Eukaryota</taxon>
        <taxon>Fungi</taxon>
        <taxon>Dikarya</taxon>
        <taxon>Ascomycota</taxon>
        <taxon>Pezizomycotina</taxon>
        <taxon>Sordariomycetes</taxon>
        <taxon>Xylariomycetidae</taxon>
        <taxon>Xylariales</taxon>
        <taxon>Diatrypaceae</taxon>
        <taxon>Eutypa</taxon>
    </lineage>
</organism>
<keyword evidence="12" id="KW-0443">Lipid metabolism</keyword>
<comment type="catalytic activity">
    <reaction evidence="22">
        <text>octanoyl-CoA + H2O = octanoate + CoA + H(+)</text>
        <dbReference type="Rhea" id="RHEA:30143"/>
        <dbReference type="ChEBI" id="CHEBI:15377"/>
        <dbReference type="ChEBI" id="CHEBI:15378"/>
        <dbReference type="ChEBI" id="CHEBI:25646"/>
        <dbReference type="ChEBI" id="CHEBI:57287"/>
        <dbReference type="ChEBI" id="CHEBI:57386"/>
    </reaction>
    <physiologicalReaction direction="left-to-right" evidence="22">
        <dbReference type="Rhea" id="RHEA:30144"/>
    </physiologicalReaction>
</comment>
<keyword evidence="8" id="KW-0999">Mitochondrion inner membrane</keyword>
<keyword evidence="30" id="KW-1185">Reference proteome</keyword>
<evidence type="ECO:0000256" key="12">
    <source>
        <dbReference type="ARBA" id="ARBA00023098"/>
    </source>
</evidence>
<dbReference type="InterPro" id="IPR029069">
    <property type="entry name" value="HotDog_dom_sf"/>
</dbReference>
<accession>M7SHY0</accession>
<evidence type="ECO:0000256" key="8">
    <source>
        <dbReference type="ARBA" id="ARBA00022792"/>
    </source>
</evidence>
<dbReference type="EMBL" id="KB706756">
    <property type="protein sequence ID" value="EMR65924.1"/>
    <property type="molecule type" value="Genomic_DNA"/>
</dbReference>
<dbReference type="Pfam" id="PF03061">
    <property type="entry name" value="4HBT"/>
    <property type="match status" value="1"/>
</dbReference>
<evidence type="ECO:0000256" key="27">
    <source>
        <dbReference type="SAM" id="MobiDB-lite"/>
    </source>
</evidence>
<dbReference type="AlphaFoldDB" id="M7SHY0"/>
<evidence type="ECO:0000256" key="3">
    <source>
        <dbReference type="ARBA" id="ARBA00004632"/>
    </source>
</evidence>
<dbReference type="HOGENOM" id="CLU_052827_4_1_1"/>